<keyword evidence="2" id="KW-1185">Reference proteome</keyword>
<sequence length="180" mass="19655">MAAKRHAGRARRFVGGAAIALALTACTAPSPDRPDDGQAGARPALCDATQPVEVSPFEYNRDATRRDKALGVGRGYTGGIASFEGVDAARLAWLLDQRYIDPYERQNEAPTVWEIFQFLCGHPTVRAAGYVVTPDRVDYRTSIEDISASSIDATLRPDAERFCADAEGKTFDGHLECFWD</sequence>
<accession>A0A917X244</accession>
<evidence type="ECO:0000313" key="2">
    <source>
        <dbReference type="Proteomes" id="UP000642070"/>
    </source>
</evidence>
<dbReference type="PROSITE" id="PS51257">
    <property type="entry name" value="PROKAR_LIPOPROTEIN"/>
    <property type="match status" value="1"/>
</dbReference>
<organism evidence="1 2">
    <name type="scientific">Dactylosporangium sucinum</name>
    <dbReference type="NCBI Taxonomy" id="1424081"/>
    <lineage>
        <taxon>Bacteria</taxon>
        <taxon>Bacillati</taxon>
        <taxon>Actinomycetota</taxon>
        <taxon>Actinomycetes</taxon>
        <taxon>Micromonosporales</taxon>
        <taxon>Micromonosporaceae</taxon>
        <taxon>Dactylosporangium</taxon>
    </lineage>
</organism>
<dbReference type="Proteomes" id="UP000642070">
    <property type="component" value="Unassembled WGS sequence"/>
</dbReference>
<dbReference type="EMBL" id="BMPI01000038">
    <property type="protein sequence ID" value="GGM55624.1"/>
    <property type="molecule type" value="Genomic_DNA"/>
</dbReference>
<reference evidence="1" key="2">
    <citation type="submission" date="2020-09" db="EMBL/GenBank/DDBJ databases">
        <authorList>
            <person name="Sun Q."/>
            <person name="Ohkuma M."/>
        </authorList>
    </citation>
    <scope>NUCLEOTIDE SEQUENCE</scope>
    <source>
        <strain evidence="1">JCM 19831</strain>
    </source>
</reference>
<comment type="caution">
    <text evidence="1">The sequence shown here is derived from an EMBL/GenBank/DDBJ whole genome shotgun (WGS) entry which is preliminary data.</text>
</comment>
<protein>
    <recommendedName>
        <fullName evidence="3">Lipoprotein</fullName>
    </recommendedName>
</protein>
<gene>
    <name evidence="1" type="ORF">GCM10007977_066620</name>
</gene>
<evidence type="ECO:0008006" key="3">
    <source>
        <dbReference type="Google" id="ProtNLM"/>
    </source>
</evidence>
<reference evidence="1" key="1">
    <citation type="journal article" date="2014" name="Int. J. Syst. Evol. Microbiol.">
        <title>Complete genome sequence of Corynebacterium casei LMG S-19264T (=DSM 44701T), isolated from a smear-ripened cheese.</title>
        <authorList>
            <consortium name="US DOE Joint Genome Institute (JGI-PGF)"/>
            <person name="Walter F."/>
            <person name="Albersmeier A."/>
            <person name="Kalinowski J."/>
            <person name="Ruckert C."/>
        </authorList>
    </citation>
    <scope>NUCLEOTIDE SEQUENCE</scope>
    <source>
        <strain evidence="1">JCM 19831</strain>
    </source>
</reference>
<name>A0A917X244_9ACTN</name>
<dbReference type="RefSeq" id="WP_190253968.1">
    <property type="nucleotide sequence ID" value="NZ_BMPI01000038.1"/>
</dbReference>
<dbReference type="AlphaFoldDB" id="A0A917X244"/>
<proteinExistence type="predicted"/>
<evidence type="ECO:0000313" key="1">
    <source>
        <dbReference type="EMBL" id="GGM55624.1"/>
    </source>
</evidence>